<proteinExistence type="inferred from homology"/>
<dbReference type="InterPro" id="IPR050389">
    <property type="entry name" value="LysR-type_TF"/>
</dbReference>
<protein>
    <submittedName>
        <fullName evidence="6">LysR substrate-binding domain-containing protein</fullName>
    </submittedName>
</protein>
<comment type="similarity">
    <text evidence="1">Belongs to the LysR transcriptional regulatory family.</text>
</comment>
<evidence type="ECO:0000256" key="3">
    <source>
        <dbReference type="ARBA" id="ARBA00023125"/>
    </source>
</evidence>
<evidence type="ECO:0000259" key="5">
    <source>
        <dbReference type="PROSITE" id="PS50931"/>
    </source>
</evidence>
<name>A0ABY7TK01_9SPHN</name>
<dbReference type="InterPro" id="IPR036388">
    <property type="entry name" value="WH-like_DNA-bd_sf"/>
</dbReference>
<feature type="domain" description="HTH lysR-type" evidence="5">
    <location>
        <begin position="4"/>
        <end position="61"/>
    </location>
</feature>
<dbReference type="SUPFAM" id="SSF53850">
    <property type="entry name" value="Periplasmic binding protein-like II"/>
    <property type="match status" value="1"/>
</dbReference>
<evidence type="ECO:0000256" key="4">
    <source>
        <dbReference type="ARBA" id="ARBA00023163"/>
    </source>
</evidence>
<dbReference type="InterPro" id="IPR000847">
    <property type="entry name" value="LysR_HTH_N"/>
</dbReference>
<gene>
    <name evidence="6" type="ORF">PQ455_11175</name>
</gene>
<dbReference type="InterPro" id="IPR005119">
    <property type="entry name" value="LysR_subst-bd"/>
</dbReference>
<dbReference type="SUPFAM" id="SSF46785">
    <property type="entry name" value="Winged helix' DNA-binding domain"/>
    <property type="match status" value="1"/>
</dbReference>
<evidence type="ECO:0000313" key="7">
    <source>
        <dbReference type="Proteomes" id="UP001220395"/>
    </source>
</evidence>
<reference evidence="6 7" key="1">
    <citation type="submission" date="2023-02" db="EMBL/GenBank/DDBJ databases">
        <title>Genome sequence of Sphingomonas naphthae.</title>
        <authorList>
            <person name="Kim S."/>
            <person name="Heo J."/>
            <person name="Kwon S.-W."/>
        </authorList>
    </citation>
    <scope>NUCLEOTIDE SEQUENCE [LARGE SCALE GENOMIC DNA]</scope>
    <source>
        <strain evidence="6 7">KACC 18716</strain>
    </source>
</reference>
<sequence>MEQLDLNLLYALEALLAEGSVGNAAVRLGRSPPAMSRALARLRRALADPLLVRAGGRLVLTPRAMALRPEVADMLVRLRSLMEPAIFDPSTLRRRFIVQTNEDLAAILGAPLVQALNAVADGVAVQFVSSAGDHPDPLRTGSVDVELGPDISDHPETRRRIVFRNPHVGVARGDHPLFDQVLTPATFVHYDHVVRVERGCTEGAIDRSLRSLGLNRRAVLGVPSATAAMLTASTSDLLASAPLGLARWLQRAIPVRLFRLPVEVPDITVALGWHPRQHDDPGHRWFRSILLNVCGDVYSEARQRASLGALDVTP</sequence>
<keyword evidence="4" id="KW-0804">Transcription</keyword>
<organism evidence="6 7">
    <name type="scientific">Sphingomonas naphthae</name>
    <dbReference type="NCBI Taxonomy" id="1813468"/>
    <lineage>
        <taxon>Bacteria</taxon>
        <taxon>Pseudomonadati</taxon>
        <taxon>Pseudomonadota</taxon>
        <taxon>Alphaproteobacteria</taxon>
        <taxon>Sphingomonadales</taxon>
        <taxon>Sphingomonadaceae</taxon>
        <taxon>Sphingomonas</taxon>
    </lineage>
</organism>
<dbReference type="Pfam" id="PF00126">
    <property type="entry name" value="HTH_1"/>
    <property type="match status" value="1"/>
</dbReference>
<keyword evidence="2" id="KW-0805">Transcription regulation</keyword>
<evidence type="ECO:0000313" key="6">
    <source>
        <dbReference type="EMBL" id="WCT72204.1"/>
    </source>
</evidence>
<keyword evidence="3" id="KW-0238">DNA-binding</keyword>
<evidence type="ECO:0000256" key="1">
    <source>
        <dbReference type="ARBA" id="ARBA00009437"/>
    </source>
</evidence>
<accession>A0ABY7TK01</accession>
<evidence type="ECO:0000256" key="2">
    <source>
        <dbReference type="ARBA" id="ARBA00023015"/>
    </source>
</evidence>
<dbReference type="PANTHER" id="PTHR30118">
    <property type="entry name" value="HTH-TYPE TRANSCRIPTIONAL REGULATOR LEUO-RELATED"/>
    <property type="match status" value="1"/>
</dbReference>
<dbReference type="Pfam" id="PF03466">
    <property type="entry name" value="LysR_substrate"/>
    <property type="match status" value="1"/>
</dbReference>
<dbReference type="PANTHER" id="PTHR30118:SF15">
    <property type="entry name" value="TRANSCRIPTIONAL REGULATORY PROTEIN"/>
    <property type="match status" value="1"/>
</dbReference>
<dbReference type="EMBL" id="CP117411">
    <property type="protein sequence ID" value="WCT72204.1"/>
    <property type="molecule type" value="Genomic_DNA"/>
</dbReference>
<dbReference type="PROSITE" id="PS50931">
    <property type="entry name" value="HTH_LYSR"/>
    <property type="match status" value="1"/>
</dbReference>
<keyword evidence="7" id="KW-1185">Reference proteome</keyword>
<dbReference type="InterPro" id="IPR036390">
    <property type="entry name" value="WH_DNA-bd_sf"/>
</dbReference>
<dbReference type="Proteomes" id="UP001220395">
    <property type="component" value="Chromosome"/>
</dbReference>
<dbReference type="Gene3D" id="3.40.190.10">
    <property type="entry name" value="Periplasmic binding protein-like II"/>
    <property type="match status" value="2"/>
</dbReference>
<dbReference type="Gene3D" id="1.10.10.10">
    <property type="entry name" value="Winged helix-like DNA-binding domain superfamily/Winged helix DNA-binding domain"/>
    <property type="match status" value="1"/>
</dbReference>
<dbReference type="RefSeq" id="WP_273686158.1">
    <property type="nucleotide sequence ID" value="NZ_CP117411.1"/>
</dbReference>